<gene>
    <name evidence="2" type="ordered locus">Psed_6083</name>
</gene>
<dbReference type="HOGENOM" id="CLU_1298903_0_0_11"/>
<dbReference type="EMBL" id="CP002593">
    <property type="protein sequence ID" value="AEA28188.1"/>
    <property type="molecule type" value="Genomic_DNA"/>
</dbReference>
<reference evidence="2 3" key="1">
    <citation type="journal article" date="2011" name="J. Bacteriol.">
        <title>Genome sequence of the 1,4-dioxane-degrading Pseudonocardia dioxanivorans strain CB1190.</title>
        <authorList>
            <person name="Sales C.M."/>
            <person name="Mahendra S."/>
            <person name="Grostern A."/>
            <person name="Parales R.E."/>
            <person name="Goodwin L.A."/>
            <person name="Woyke T."/>
            <person name="Nolan M."/>
            <person name="Lapidus A."/>
            <person name="Chertkov O."/>
            <person name="Ovchinnikova G."/>
            <person name="Sczyrba A."/>
            <person name="Alvarez-Cohen L."/>
        </authorList>
    </citation>
    <scope>NUCLEOTIDE SEQUENCE [LARGE SCALE GENOMIC DNA]</scope>
    <source>
        <strain evidence="3">ATCC 55486 / DSM 44775 / JCM 13855 / CB1190</strain>
    </source>
</reference>
<feature type="region of interest" description="Disordered" evidence="1">
    <location>
        <begin position="108"/>
        <end position="131"/>
    </location>
</feature>
<dbReference type="Proteomes" id="UP000007809">
    <property type="component" value="Chromosome"/>
</dbReference>
<keyword evidence="3" id="KW-1185">Reference proteome</keyword>
<proteinExistence type="predicted"/>
<dbReference type="AlphaFoldDB" id="F4CLQ6"/>
<protein>
    <submittedName>
        <fullName evidence="2">Uncharacterized protein</fullName>
    </submittedName>
</protein>
<dbReference type="RefSeq" id="WP_013678078.1">
    <property type="nucleotide sequence ID" value="NC_015312.1"/>
</dbReference>
<evidence type="ECO:0000256" key="1">
    <source>
        <dbReference type="SAM" id="MobiDB-lite"/>
    </source>
</evidence>
<dbReference type="OrthoDB" id="3399802at2"/>
<dbReference type="KEGG" id="pdx:Psed_6083"/>
<name>F4CLQ6_PSEUX</name>
<evidence type="ECO:0000313" key="3">
    <source>
        <dbReference type="Proteomes" id="UP000007809"/>
    </source>
</evidence>
<evidence type="ECO:0000313" key="2">
    <source>
        <dbReference type="EMBL" id="AEA28188.1"/>
    </source>
</evidence>
<accession>F4CLQ6</accession>
<organism evidence="2 3">
    <name type="scientific">Pseudonocardia dioxanivorans (strain ATCC 55486 / DSM 44775 / JCM 13855 / CB1190)</name>
    <dbReference type="NCBI Taxonomy" id="675635"/>
    <lineage>
        <taxon>Bacteria</taxon>
        <taxon>Bacillati</taxon>
        <taxon>Actinomycetota</taxon>
        <taxon>Actinomycetes</taxon>
        <taxon>Pseudonocardiales</taxon>
        <taxon>Pseudonocardiaceae</taxon>
        <taxon>Pseudonocardia</taxon>
    </lineage>
</organism>
<sequence length="212" mass="23042">MAFRAMDAGCGGVDGDDSDLACPAPVTAVGLYLASTGTVWHSYACDSHAHQLIAPRPLRTRDRDRLSRREQLAQDAQIGRRYAGERDGPLARGAAATALVRQAMDWARRHPFRTGPPTPQGGPPTGGRRDREIGRLTVDELADELGVEPGDIRVLLSWLDPDTGGLHPDGTLLNDYSGEVRDQFDPMCVRTVPDYWWPGSNPDAGKGATKMR</sequence>